<evidence type="ECO:0000259" key="8">
    <source>
        <dbReference type="PROSITE" id="PS50923"/>
    </source>
</evidence>
<evidence type="ECO:0000256" key="5">
    <source>
        <dbReference type="ARBA" id="ARBA00023157"/>
    </source>
</evidence>
<dbReference type="CDD" id="cd00033">
    <property type="entry name" value="CCP"/>
    <property type="match status" value="1"/>
</dbReference>
<keyword evidence="4" id="KW-0472">Membrane</keyword>
<keyword evidence="3" id="KW-0677">Repeat</keyword>
<reference evidence="9 10" key="1">
    <citation type="submission" date="2019-10" db="EMBL/GenBank/DDBJ databases">
        <title>Assembly and Annotation for the nematode Trichostrongylus colubriformis.</title>
        <authorList>
            <person name="Martin J."/>
        </authorList>
    </citation>
    <scope>NUCLEOTIDE SEQUENCE [LARGE SCALE GENOMIC DNA]</scope>
    <source>
        <strain evidence="9">G859</strain>
        <tissue evidence="9">Whole worm</tissue>
    </source>
</reference>
<dbReference type="PANTHER" id="PTHR45656:SF4">
    <property type="entry name" value="PROTEIN CBR-CLEC-78"/>
    <property type="match status" value="1"/>
</dbReference>
<proteinExistence type="predicted"/>
<dbReference type="InterPro" id="IPR035976">
    <property type="entry name" value="Sushi/SCR/CCP_sf"/>
</dbReference>
<keyword evidence="5 7" id="KW-1015">Disulfide bond</keyword>
<keyword evidence="10" id="KW-1185">Reference proteome</keyword>
<evidence type="ECO:0000256" key="3">
    <source>
        <dbReference type="ARBA" id="ARBA00022737"/>
    </source>
</evidence>
<gene>
    <name evidence="9" type="ORF">GCK32_022193</name>
</gene>
<dbReference type="EMBL" id="WIXE01006484">
    <property type="protein sequence ID" value="KAK5981255.1"/>
    <property type="molecule type" value="Genomic_DNA"/>
</dbReference>
<dbReference type="InterPro" id="IPR051277">
    <property type="entry name" value="SEZ6_CSMD_C4BPB_Regulators"/>
</dbReference>
<keyword evidence="2" id="KW-0732">Signal</keyword>
<name>A0AAN8FNA6_TRICO</name>
<feature type="domain" description="Sushi" evidence="8">
    <location>
        <begin position="27"/>
        <end position="84"/>
    </location>
</feature>
<evidence type="ECO:0000313" key="9">
    <source>
        <dbReference type="EMBL" id="KAK5981255.1"/>
    </source>
</evidence>
<evidence type="ECO:0000313" key="10">
    <source>
        <dbReference type="Proteomes" id="UP001331761"/>
    </source>
</evidence>
<feature type="non-terminal residue" evidence="9">
    <location>
        <position position="1"/>
    </location>
</feature>
<keyword evidence="6" id="KW-0325">Glycoprotein</keyword>
<evidence type="ECO:0000256" key="7">
    <source>
        <dbReference type="PROSITE-ProRule" id="PRU00302"/>
    </source>
</evidence>
<dbReference type="Gene3D" id="2.10.70.10">
    <property type="entry name" value="Complement Module, domain 1"/>
    <property type="match status" value="1"/>
</dbReference>
<dbReference type="Proteomes" id="UP001331761">
    <property type="component" value="Unassembled WGS sequence"/>
</dbReference>
<keyword evidence="7" id="KW-0768">Sushi</keyword>
<protein>
    <recommendedName>
        <fullName evidence="8">Sushi domain-containing protein</fullName>
    </recommendedName>
</protein>
<dbReference type="FunFam" id="2.10.70.10:FF:000011">
    <property type="entry name" value="CUB and sushi domain-containing protein 3 isoform A"/>
    <property type="match status" value="1"/>
</dbReference>
<dbReference type="AlphaFoldDB" id="A0AAN8FNA6"/>
<evidence type="ECO:0000256" key="1">
    <source>
        <dbReference type="ARBA" id="ARBA00004370"/>
    </source>
</evidence>
<dbReference type="SMART" id="SM00032">
    <property type="entry name" value="CCP"/>
    <property type="match status" value="1"/>
</dbReference>
<comment type="caution">
    <text evidence="9">The sequence shown here is derived from an EMBL/GenBank/DDBJ whole genome shotgun (WGS) entry which is preliminary data.</text>
</comment>
<dbReference type="PROSITE" id="PS50923">
    <property type="entry name" value="SUSHI"/>
    <property type="match status" value="1"/>
</dbReference>
<dbReference type="InterPro" id="IPR000436">
    <property type="entry name" value="Sushi_SCR_CCP_dom"/>
</dbReference>
<feature type="disulfide bond" evidence="7">
    <location>
        <begin position="55"/>
        <end position="82"/>
    </location>
</feature>
<evidence type="ECO:0000256" key="6">
    <source>
        <dbReference type="ARBA" id="ARBA00023180"/>
    </source>
</evidence>
<dbReference type="GO" id="GO:0016020">
    <property type="term" value="C:membrane"/>
    <property type="evidence" value="ECO:0007669"/>
    <property type="project" value="UniProtKB-SubCell"/>
</dbReference>
<organism evidence="9 10">
    <name type="scientific">Trichostrongylus colubriformis</name>
    <name type="common">Black scour worm</name>
    <dbReference type="NCBI Taxonomy" id="6319"/>
    <lineage>
        <taxon>Eukaryota</taxon>
        <taxon>Metazoa</taxon>
        <taxon>Ecdysozoa</taxon>
        <taxon>Nematoda</taxon>
        <taxon>Chromadorea</taxon>
        <taxon>Rhabditida</taxon>
        <taxon>Rhabditina</taxon>
        <taxon>Rhabditomorpha</taxon>
        <taxon>Strongyloidea</taxon>
        <taxon>Trichostrongylidae</taxon>
        <taxon>Trichostrongylus</taxon>
    </lineage>
</organism>
<dbReference type="Pfam" id="PF00084">
    <property type="entry name" value="Sushi"/>
    <property type="match status" value="1"/>
</dbReference>
<evidence type="ECO:0000256" key="4">
    <source>
        <dbReference type="ARBA" id="ARBA00023136"/>
    </source>
</evidence>
<dbReference type="SUPFAM" id="SSF57535">
    <property type="entry name" value="Complement control module/SCR domain"/>
    <property type="match status" value="1"/>
</dbReference>
<comment type="subcellular location">
    <subcellularLocation>
        <location evidence="1">Membrane</location>
    </subcellularLocation>
</comment>
<dbReference type="PANTHER" id="PTHR45656">
    <property type="entry name" value="PROTEIN CBR-CLEC-78"/>
    <property type="match status" value="1"/>
</dbReference>
<comment type="caution">
    <text evidence="7">Lacks conserved residue(s) required for the propagation of feature annotation.</text>
</comment>
<accession>A0AAN8FNA6</accession>
<evidence type="ECO:0000256" key="2">
    <source>
        <dbReference type="ARBA" id="ARBA00022729"/>
    </source>
</evidence>
<sequence length="84" mass="9254">GLALAKCLLNRKNVAQWFGPDLKCKARSCPDPGNLENGIRDGDVFEYPHTIAYHCHPGFLLLGPTTRKCESNGEWSDEPPVCQG</sequence>